<sequence>MITATNPPRFLIIQTAFIGDVILATAMLEQLHEAYPTAVLDLLVRKGNEGLLANHPFLNEVLIWDKKGTGGPFAKYRNLWQLLDVIRGHQYTAVFNLQRYATTGMLTVLSNAEMTIGFDKNPLARFYTHQVEHRFEPGVHEVDRNAGLLRALGVRGGFVRRPKLYPSQADYQAVKPYQHHPYICIAPMSVWFTKQYPVERWIELIQLLPETTTVYLLGAPTDASACEAIRAKTEPGRNVVSLAGKLSLLQSAALQQNAVMNYVNDSAPLHLCSAMNAPTTAIFCSTVPEFGFGPLADVSRVVQTPEQLDCKPCSLHGRLRCPLGHFACAWGIRLDELANLSRQKSDQPDSII</sequence>
<proteinExistence type="predicted"/>
<dbReference type="InterPro" id="IPR002201">
    <property type="entry name" value="Glyco_trans_9"/>
</dbReference>
<name>A0A286GEA5_9BACT</name>
<keyword evidence="1" id="KW-0328">Glycosyltransferase</keyword>
<dbReference type="GO" id="GO:0009244">
    <property type="term" value="P:lipopolysaccharide core region biosynthetic process"/>
    <property type="evidence" value="ECO:0007669"/>
    <property type="project" value="TreeGrafter"/>
</dbReference>
<dbReference type="PANTHER" id="PTHR30160">
    <property type="entry name" value="TETRAACYLDISACCHARIDE 4'-KINASE-RELATED"/>
    <property type="match status" value="1"/>
</dbReference>
<gene>
    <name evidence="3" type="ORF">SAMN06269250_4539</name>
</gene>
<keyword evidence="4" id="KW-1185">Reference proteome</keyword>
<dbReference type="SUPFAM" id="SSF53756">
    <property type="entry name" value="UDP-Glycosyltransferase/glycogen phosphorylase"/>
    <property type="match status" value="1"/>
</dbReference>
<reference evidence="4" key="1">
    <citation type="submission" date="2017-09" db="EMBL/GenBank/DDBJ databases">
        <authorList>
            <person name="Varghese N."/>
            <person name="Submissions S."/>
        </authorList>
    </citation>
    <scope>NUCLEOTIDE SEQUENCE [LARGE SCALE GENOMIC DNA]</scope>
    <source>
        <strain evidence="4">DSM 29961</strain>
    </source>
</reference>
<evidence type="ECO:0000313" key="4">
    <source>
        <dbReference type="Proteomes" id="UP000219452"/>
    </source>
</evidence>
<dbReference type="GO" id="GO:0008713">
    <property type="term" value="F:ADP-heptose-lipopolysaccharide heptosyltransferase activity"/>
    <property type="evidence" value="ECO:0007669"/>
    <property type="project" value="TreeGrafter"/>
</dbReference>
<evidence type="ECO:0000313" key="3">
    <source>
        <dbReference type="EMBL" id="SOD93566.1"/>
    </source>
</evidence>
<accession>A0A286GEA5</accession>
<dbReference type="AlphaFoldDB" id="A0A286GEA5"/>
<dbReference type="Gene3D" id="3.40.50.2000">
    <property type="entry name" value="Glycogen Phosphorylase B"/>
    <property type="match status" value="2"/>
</dbReference>
<dbReference type="PANTHER" id="PTHR30160:SF1">
    <property type="entry name" value="LIPOPOLYSACCHARIDE 1,2-N-ACETYLGLUCOSAMINETRANSFERASE-RELATED"/>
    <property type="match status" value="1"/>
</dbReference>
<protein>
    <submittedName>
        <fullName evidence="3">Heptosyltransferase-2</fullName>
    </submittedName>
</protein>
<dbReference type="OrthoDB" id="9768048at2"/>
<dbReference type="Pfam" id="PF01075">
    <property type="entry name" value="Glyco_transf_9"/>
    <property type="match status" value="1"/>
</dbReference>
<evidence type="ECO:0000256" key="2">
    <source>
        <dbReference type="ARBA" id="ARBA00022679"/>
    </source>
</evidence>
<dbReference type="CDD" id="cd03789">
    <property type="entry name" value="GT9_LPS_heptosyltransferase"/>
    <property type="match status" value="1"/>
</dbReference>
<dbReference type="EMBL" id="OCNH01000003">
    <property type="protein sequence ID" value="SOD93566.1"/>
    <property type="molecule type" value="Genomic_DNA"/>
</dbReference>
<organism evidence="3 4">
    <name type="scientific">Spirosoma fluviale</name>
    <dbReference type="NCBI Taxonomy" id="1597977"/>
    <lineage>
        <taxon>Bacteria</taxon>
        <taxon>Pseudomonadati</taxon>
        <taxon>Bacteroidota</taxon>
        <taxon>Cytophagia</taxon>
        <taxon>Cytophagales</taxon>
        <taxon>Cytophagaceae</taxon>
        <taxon>Spirosoma</taxon>
    </lineage>
</organism>
<dbReference type="GO" id="GO:0005829">
    <property type="term" value="C:cytosol"/>
    <property type="evidence" value="ECO:0007669"/>
    <property type="project" value="TreeGrafter"/>
</dbReference>
<dbReference type="Proteomes" id="UP000219452">
    <property type="component" value="Unassembled WGS sequence"/>
</dbReference>
<evidence type="ECO:0000256" key="1">
    <source>
        <dbReference type="ARBA" id="ARBA00022676"/>
    </source>
</evidence>
<dbReference type="InterPro" id="IPR051199">
    <property type="entry name" value="LPS_LOS_Heptosyltrfase"/>
</dbReference>
<dbReference type="RefSeq" id="WP_097128544.1">
    <property type="nucleotide sequence ID" value="NZ_OCNH01000003.1"/>
</dbReference>
<keyword evidence="2 3" id="KW-0808">Transferase</keyword>